<comment type="similarity">
    <text evidence="6">Belongs to the PUF3 family.</text>
</comment>
<proteinExistence type="inferred from homology"/>
<keyword evidence="4" id="KW-0694">RNA-binding</keyword>
<dbReference type="InterPro" id="IPR016024">
    <property type="entry name" value="ARM-type_fold"/>
</dbReference>
<evidence type="ECO:0000256" key="2">
    <source>
        <dbReference type="ARBA" id="ARBA00022490"/>
    </source>
</evidence>
<accession>A0A3E2GX21</accession>
<keyword evidence="2" id="KW-0963">Cytoplasm</keyword>
<evidence type="ECO:0000256" key="3">
    <source>
        <dbReference type="ARBA" id="ARBA00022737"/>
    </source>
</evidence>
<feature type="repeat" description="Pumilio" evidence="8">
    <location>
        <begin position="613"/>
        <end position="648"/>
    </location>
</feature>
<reference evidence="11 12" key="1">
    <citation type="submission" date="2018-05" db="EMBL/GenBank/DDBJ databases">
        <title>Draft genome sequence of Scytalidium lignicola DSM 105466, a ubiquitous saprotrophic fungus.</title>
        <authorList>
            <person name="Buettner E."/>
            <person name="Gebauer A.M."/>
            <person name="Hofrichter M."/>
            <person name="Liers C."/>
            <person name="Kellner H."/>
        </authorList>
    </citation>
    <scope>NUCLEOTIDE SEQUENCE [LARGE SCALE GENOMIC DNA]</scope>
    <source>
        <strain evidence="11 12">DSM 105466</strain>
    </source>
</reference>
<feature type="region of interest" description="Disordered" evidence="9">
    <location>
        <begin position="1"/>
        <end position="47"/>
    </location>
</feature>
<feature type="compositionally biased region" description="Polar residues" evidence="9">
    <location>
        <begin position="187"/>
        <end position="197"/>
    </location>
</feature>
<evidence type="ECO:0000256" key="9">
    <source>
        <dbReference type="SAM" id="MobiDB-lite"/>
    </source>
</evidence>
<feature type="region of interest" description="Disordered" evidence="9">
    <location>
        <begin position="99"/>
        <end position="158"/>
    </location>
</feature>
<feature type="repeat" description="Pumilio" evidence="8">
    <location>
        <begin position="757"/>
        <end position="792"/>
    </location>
</feature>
<feature type="repeat" description="Pumilio" evidence="8">
    <location>
        <begin position="577"/>
        <end position="612"/>
    </location>
</feature>
<comment type="function">
    <text evidence="5">RNA-binding nucleolar protein required for pre-rRNA processing. Involved in production of 18S rRNA and assembly of small ribosomal subunit.</text>
</comment>
<feature type="region of interest" description="Disordered" evidence="9">
    <location>
        <begin position="175"/>
        <end position="204"/>
    </location>
</feature>
<feature type="region of interest" description="Disordered" evidence="9">
    <location>
        <begin position="452"/>
        <end position="477"/>
    </location>
</feature>
<feature type="region of interest" description="Disordered" evidence="9">
    <location>
        <begin position="217"/>
        <end position="279"/>
    </location>
</feature>
<dbReference type="EMBL" id="NCSJ02000315">
    <property type="protein sequence ID" value="RFU25676.1"/>
    <property type="molecule type" value="Genomic_DNA"/>
</dbReference>
<feature type="compositionally biased region" description="Polar residues" evidence="9">
    <location>
        <begin position="264"/>
        <end position="279"/>
    </location>
</feature>
<evidence type="ECO:0000313" key="11">
    <source>
        <dbReference type="EMBL" id="RFU25676.1"/>
    </source>
</evidence>
<evidence type="ECO:0000256" key="1">
    <source>
        <dbReference type="ARBA" id="ARBA00004496"/>
    </source>
</evidence>
<feature type="non-terminal residue" evidence="11">
    <location>
        <position position="991"/>
    </location>
</feature>
<dbReference type="Gene3D" id="1.25.10.10">
    <property type="entry name" value="Leucine-rich Repeat Variant"/>
    <property type="match status" value="1"/>
</dbReference>
<comment type="subcellular location">
    <subcellularLocation>
        <location evidence="1">Cytoplasm</location>
    </subcellularLocation>
</comment>
<feature type="region of interest" description="Disordered" evidence="9">
    <location>
        <begin position="903"/>
        <end position="991"/>
    </location>
</feature>
<feature type="repeat" description="Pumilio" evidence="8">
    <location>
        <begin position="685"/>
        <end position="720"/>
    </location>
</feature>
<feature type="repeat" description="Pumilio" evidence="8">
    <location>
        <begin position="721"/>
        <end position="756"/>
    </location>
</feature>
<organism evidence="11 12">
    <name type="scientific">Scytalidium lignicola</name>
    <name type="common">Hyphomycete</name>
    <dbReference type="NCBI Taxonomy" id="5539"/>
    <lineage>
        <taxon>Eukaryota</taxon>
        <taxon>Fungi</taxon>
        <taxon>Dikarya</taxon>
        <taxon>Ascomycota</taxon>
        <taxon>Pezizomycotina</taxon>
        <taxon>Leotiomycetes</taxon>
        <taxon>Leotiomycetes incertae sedis</taxon>
        <taxon>Scytalidium</taxon>
    </lineage>
</organism>
<evidence type="ECO:0000259" key="10">
    <source>
        <dbReference type="PROSITE" id="PS50303"/>
    </source>
</evidence>
<dbReference type="SMART" id="SM00025">
    <property type="entry name" value="Pumilio"/>
    <property type="match status" value="8"/>
</dbReference>
<evidence type="ECO:0000256" key="6">
    <source>
        <dbReference type="ARBA" id="ARBA00060736"/>
    </source>
</evidence>
<keyword evidence="3" id="KW-0677">Repeat</keyword>
<dbReference type="FunFam" id="1.25.10.10:FF:000004">
    <property type="entry name" value="Pumilio homolog 1 isoform 2"/>
    <property type="match status" value="1"/>
</dbReference>
<dbReference type="InterPro" id="IPR001313">
    <property type="entry name" value="Pumilio_RNA-bd_rpt"/>
</dbReference>
<name>A0A3E2GX21_SCYLI</name>
<dbReference type="CDD" id="cd07920">
    <property type="entry name" value="Pumilio"/>
    <property type="match status" value="1"/>
</dbReference>
<feature type="compositionally biased region" description="Polar residues" evidence="9">
    <location>
        <begin position="317"/>
        <end position="328"/>
    </location>
</feature>
<feature type="compositionally biased region" description="Low complexity" evidence="9">
    <location>
        <begin position="304"/>
        <end position="316"/>
    </location>
</feature>
<dbReference type="SUPFAM" id="SSF48371">
    <property type="entry name" value="ARM repeat"/>
    <property type="match status" value="1"/>
</dbReference>
<evidence type="ECO:0000256" key="8">
    <source>
        <dbReference type="PROSITE-ProRule" id="PRU00317"/>
    </source>
</evidence>
<dbReference type="InterPro" id="IPR011989">
    <property type="entry name" value="ARM-like"/>
</dbReference>
<evidence type="ECO:0000256" key="5">
    <source>
        <dbReference type="ARBA" id="ARBA00024893"/>
    </source>
</evidence>
<dbReference type="InterPro" id="IPR033133">
    <property type="entry name" value="PUM-HD"/>
</dbReference>
<dbReference type="GO" id="GO:0003730">
    <property type="term" value="F:mRNA 3'-UTR binding"/>
    <property type="evidence" value="ECO:0007669"/>
    <property type="project" value="TreeGrafter"/>
</dbReference>
<dbReference type="PANTHER" id="PTHR12537:SF12">
    <property type="entry name" value="MATERNAL PROTEIN PUMILIO"/>
    <property type="match status" value="1"/>
</dbReference>
<dbReference type="AlphaFoldDB" id="A0A3E2GX21"/>
<feature type="non-terminal residue" evidence="11">
    <location>
        <position position="1"/>
    </location>
</feature>
<dbReference type="OMA" id="SHTYGCR"/>
<feature type="repeat" description="Pumilio" evidence="8">
    <location>
        <begin position="649"/>
        <end position="684"/>
    </location>
</feature>
<feature type="region of interest" description="Disordered" evidence="9">
    <location>
        <begin position="295"/>
        <end position="328"/>
    </location>
</feature>
<dbReference type="InterPro" id="IPR033712">
    <property type="entry name" value="Pumilio_RNA-bd"/>
</dbReference>
<dbReference type="PROSITE" id="PS50303">
    <property type="entry name" value="PUM_HD"/>
    <property type="match status" value="1"/>
</dbReference>
<feature type="compositionally biased region" description="Polar residues" evidence="9">
    <location>
        <begin position="932"/>
        <end position="957"/>
    </location>
</feature>
<comment type="caution">
    <text evidence="11">The sequence shown here is derived from an EMBL/GenBank/DDBJ whole genome shotgun (WGS) entry which is preliminary data.</text>
</comment>
<feature type="repeat" description="Pumilio" evidence="8">
    <location>
        <begin position="832"/>
        <end position="871"/>
    </location>
</feature>
<evidence type="ECO:0000256" key="7">
    <source>
        <dbReference type="ARBA" id="ARBA00081811"/>
    </source>
</evidence>
<dbReference type="PANTHER" id="PTHR12537">
    <property type="entry name" value="RNA BINDING PROTEIN PUMILIO-RELATED"/>
    <property type="match status" value="1"/>
</dbReference>
<dbReference type="GO" id="GO:0000288">
    <property type="term" value="P:nuclear-transcribed mRNA catabolic process, deadenylation-dependent decay"/>
    <property type="evidence" value="ECO:0007669"/>
    <property type="project" value="TreeGrafter"/>
</dbReference>
<keyword evidence="12" id="KW-1185">Reference proteome</keyword>
<gene>
    <name evidence="11" type="ORF">B7463_g10667</name>
</gene>
<dbReference type="GO" id="GO:0005737">
    <property type="term" value="C:cytoplasm"/>
    <property type="evidence" value="ECO:0007669"/>
    <property type="project" value="UniProtKB-SubCell"/>
</dbReference>
<dbReference type="Proteomes" id="UP000258309">
    <property type="component" value="Unassembled WGS sequence"/>
</dbReference>
<feature type="repeat" description="Pumilio" evidence="8">
    <location>
        <begin position="793"/>
        <end position="828"/>
    </location>
</feature>
<sequence>MSSATTNRPSGAMTAAARPTRFGDLNSTPSSRHNSEHRVSQSSTLGPTFVNGTAWQASSGIWGSNAAIGSGFSNNIRDASRTRGRPALGREDFVVADVNPTADKDGLPEVPTGSGALAASSEAEHPWGSSRPWNHPDTTSPTLQSSHSGSTSPARVRNSISGASSQTLLEIQNQYASQSRPPIGHGQASSFSRSQPKGGSLDPSSAVKFAQRLSFGFNDDKENSGQTENSYEVDLLSSRPFNPRPDGTASQNGGLLRIGGAASRDSSMPPSRASDSGMNGSMPIGGLTFGNHNAHFGSMSHHTPSSSIHSQRPSISGLSSNFPIQPNGQKYNDLANNSAQEAELREKFTKFGFHDNSERRVSTQMDNGIDPSYSPGHSTLPHANQLNGGSPMWTDVSGGMKTFNNYDNLSAQAFADQVNFNNKPLRFGDPGSVSPATSDYRRVMHSPKFYSVAGTPPGGSEQIYRPSSRDPRMSQGPNELDRRLQNLQLAQQQSLLYANNFPSQYPPPHLFDYSTLPNFRSQNIPYGYGGSVPPFTPMQFIPARPARDADVGLGVRSLLLEEFRSNSKSTKRYELKDIYNHIVEFSGDQHGSRFIQQKLETANSDEKDQVFREIQPNALQLMTDVFGNYVIQKLFEHGNQVQKRVLAEQMRNHVNDLSLQPYGCRVVQKALEHVLADQQAELVKELQLDILKCVKDQHGNHVVQKAIERVPTEHIQFIMDAFKGQVHTLATHPYGCRVIQRMLEYCSPKDQAAVLEELHQCASMLITDQYGNYVTQHVIQHGKPEDRAKIISIVTTQLLALSKHKFASNVVEKSIQFGTDEQRRAIVAQLTTLHSDGSSPLQLLMKDQYGNYVIQKLLAQLKGADRDAFIEEIKPQLSALKKYSYGKQIAAMEKVIYAGQPYNNQQSQSSTSTSTSTTVPSTQTQTMPIEISTPSLTNGENTPQSSSLPSTNVSTMDGPTDVGGRLKLETTEDTIGGVDEKSRPDILVTSS</sequence>
<protein>
    <recommendedName>
        <fullName evidence="7">Pumilio homology domain family member 3</fullName>
    </recommendedName>
</protein>
<dbReference type="PROSITE" id="PS50302">
    <property type="entry name" value="PUM"/>
    <property type="match status" value="8"/>
</dbReference>
<feature type="compositionally biased region" description="Low complexity" evidence="9">
    <location>
        <begin position="905"/>
        <end position="926"/>
    </location>
</feature>
<dbReference type="STRING" id="5539.A0A3E2GX21"/>
<feature type="compositionally biased region" description="Polar residues" evidence="9">
    <location>
        <begin position="136"/>
        <end position="158"/>
    </location>
</feature>
<dbReference type="OrthoDB" id="668540at2759"/>
<feature type="domain" description="PUM-HD" evidence="10">
    <location>
        <begin position="555"/>
        <end position="897"/>
    </location>
</feature>
<evidence type="ECO:0000313" key="12">
    <source>
        <dbReference type="Proteomes" id="UP000258309"/>
    </source>
</evidence>
<evidence type="ECO:0000256" key="4">
    <source>
        <dbReference type="ARBA" id="ARBA00022884"/>
    </source>
</evidence>
<dbReference type="Pfam" id="PF00806">
    <property type="entry name" value="PUF"/>
    <property type="match status" value="8"/>
</dbReference>